<dbReference type="AlphaFoldDB" id="A0A1W1CAT5"/>
<dbReference type="EMBL" id="FPHM01000076">
    <property type="protein sequence ID" value="SFV62869.1"/>
    <property type="molecule type" value="Genomic_DNA"/>
</dbReference>
<organism evidence="1">
    <name type="scientific">hydrothermal vent metagenome</name>
    <dbReference type="NCBI Taxonomy" id="652676"/>
    <lineage>
        <taxon>unclassified sequences</taxon>
        <taxon>metagenomes</taxon>
        <taxon>ecological metagenomes</taxon>
    </lineage>
</organism>
<proteinExistence type="predicted"/>
<protein>
    <submittedName>
        <fullName evidence="1">Putative lipoprotein</fullName>
    </submittedName>
</protein>
<accession>A0A1W1CAT5</accession>
<sequence length="81" mass="9244">MGAQQYAMIIAFTTDASLNKFLLDDEWKTDIDGKIAMAEWNSKEELDDIDFDTDMVAFVFDSKGMMGSFTMEGTQFKRIKP</sequence>
<evidence type="ECO:0000313" key="1">
    <source>
        <dbReference type="EMBL" id="SFV62869.1"/>
    </source>
</evidence>
<name>A0A1W1CAT5_9ZZZZ</name>
<reference evidence="1" key="1">
    <citation type="submission" date="2016-10" db="EMBL/GenBank/DDBJ databases">
        <authorList>
            <person name="de Groot N.N."/>
        </authorList>
    </citation>
    <scope>NUCLEOTIDE SEQUENCE</scope>
</reference>
<gene>
    <name evidence="1" type="ORF">MNB_SV-13-2001</name>
</gene>
<keyword evidence="1" id="KW-0449">Lipoprotein</keyword>